<comment type="caution">
    <text evidence="1">The sequence shown here is derived from an EMBL/GenBank/DDBJ whole genome shotgun (WGS) entry which is preliminary data.</text>
</comment>
<sequence>MPLLHRTPPCEDCPRFQVSELSGVAQALLMRTFARRKAKLTRSRAMETFRIDESGYTGFRLLNVEQPFQGACAIAIEEDDAQRLIKEHFPRMKAEELKYRRLIRRENSYTRLLALHADLLTHYKCVTLLCDKRYLLIMLFLSYAKEPWCYERGTNLYADGRDLALASLLYYTGRPLLGKEAFERILICFQDAVKEKTPSTGSRLVEAVRASDWRQLPEILGPLGRDASPECLEAIATPGVTTDAAFIVLQALISRMEAMAEGPYCIEHDQSNNLQTYHDLLQSFIGHKEVATFRQSDVASMSFPLKLTSVIQVDSKNSPAVQLADVMIGMAIDAMAAITKTRTATIDPHKVISGYASDQLIHMIPTRDFVAHRQAHQGSQAADLVDYIGKNFAKSFPGALG</sequence>
<gene>
    <name evidence="1" type="ORF">XVE_3760</name>
</gene>
<evidence type="ECO:0000313" key="1">
    <source>
        <dbReference type="EMBL" id="EGD08021.1"/>
    </source>
</evidence>
<protein>
    <recommendedName>
        <fullName evidence="3">DUF3800 domain-containing protein</fullName>
    </recommendedName>
</protein>
<accession>F0BHL8</accession>
<dbReference type="eggNOG" id="ENOG502Z9UU">
    <property type="taxonomic scope" value="Bacteria"/>
</dbReference>
<organism evidence="1 2">
    <name type="scientific">Xanthomonas vesicatoria ATCC 35937</name>
    <dbReference type="NCBI Taxonomy" id="925775"/>
    <lineage>
        <taxon>Bacteria</taxon>
        <taxon>Pseudomonadati</taxon>
        <taxon>Pseudomonadota</taxon>
        <taxon>Gammaproteobacteria</taxon>
        <taxon>Lysobacterales</taxon>
        <taxon>Lysobacteraceae</taxon>
        <taxon>Xanthomonas</taxon>
    </lineage>
</organism>
<dbReference type="InterPro" id="IPR024524">
    <property type="entry name" value="DUF3800"/>
</dbReference>
<evidence type="ECO:0008006" key="3">
    <source>
        <dbReference type="Google" id="ProtNLM"/>
    </source>
</evidence>
<dbReference type="AlphaFoldDB" id="F0BHL8"/>
<evidence type="ECO:0000313" key="2">
    <source>
        <dbReference type="Proteomes" id="UP000003299"/>
    </source>
</evidence>
<name>F0BHL8_9XANT</name>
<reference evidence="1 2" key="1">
    <citation type="journal article" date="2011" name="BMC Genomics">
        <title>Comparative genomics reveals diversity among xanthomonads infecting tomato and pepper.</title>
        <authorList>
            <person name="Potnis N."/>
            <person name="Krasileva K."/>
            <person name="Chow V."/>
            <person name="Almeida N.F."/>
            <person name="Patil P.B."/>
            <person name="Ryan R.P."/>
            <person name="Sharlach M."/>
            <person name="Behlau F."/>
            <person name="Dow J.M."/>
            <person name="Momol M.T."/>
            <person name="White F.F."/>
            <person name="Preston J.F."/>
            <person name="Vinatzer B.A."/>
            <person name="Koebnik R."/>
            <person name="Setubal J.C."/>
            <person name="Norman D.J."/>
            <person name="Staskawicz B.J."/>
            <person name="Jones J.B."/>
        </authorList>
    </citation>
    <scope>NUCLEOTIDE SEQUENCE [LARGE SCALE GENOMIC DNA]</scope>
    <source>
        <strain evidence="1 2">ATCC 35937</strain>
    </source>
</reference>
<proteinExistence type="predicted"/>
<dbReference type="Proteomes" id="UP000003299">
    <property type="component" value="Unassembled WGS sequence"/>
</dbReference>
<dbReference type="Pfam" id="PF12686">
    <property type="entry name" value="DUF3800"/>
    <property type="match status" value="1"/>
</dbReference>
<dbReference type="EMBL" id="AEQV01000158">
    <property type="protein sequence ID" value="EGD08021.1"/>
    <property type="molecule type" value="Genomic_DNA"/>
</dbReference>